<gene>
    <name evidence="1" type="ORF">Vlu01_10600</name>
</gene>
<dbReference type="Proteomes" id="UP000643165">
    <property type="component" value="Unassembled WGS sequence"/>
</dbReference>
<evidence type="ECO:0000313" key="2">
    <source>
        <dbReference type="Proteomes" id="UP000643165"/>
    </source>
</evidence>
<evidence type="ECO:0000313" key="1">
    <source>
        <dbReference type="EMBL" id="GIJ20436.1"/>
    </source>
</evidence>
<reference evidence="1 2" key="1">
    <citation type="submission" date="2021-01" db="EMBL/GenBank/DDBJ databases">
        <title>Whole genome shotgun sequence of Verrucosispora lutea NBRC 106530.</title>
        <authorList>
            <person name="Komaki H."/>
            <person name="Tamura T."/>
        </authorList>
    </citation>
    <scope>NUCLEOTIDE SEQUENCE [LARGE SCALE GENOMIC DNA]</scope>
    <source>
        <strain evidence="1 2">NBRC 106530</strain>
    </source>
</reference>
<protein>
    <submittedName>
        <fullName evidence="1">Uncharacterized protein</fullName>
    </submittedName>
</protein>
<dbReference type="EMBL" id="BOPB01000004">
    <property type="protein sequence ID" value="GIJ20436.1"/>
    <property type="molecule type" value="Genomic_DNA"/>
</dbReference>
<accession>A0ABQ4IRM5</accession>
<organism evidence="1 2">
    <name type="scientific">Micromonospora lutea</name>
    <dbReference type="NCBI Taxonomy" id="419825"/>
    <lineage>
        <taxon>Bacteria</taxon>
        <taxon>Bacillati</taxon>
        <taxon>Actinomycetota</taxon>
        <taxon>Actinomycetes</taxon>
        <taxon>Micromonosporales</taxon>
        <taxon>Micromonosporaceae</taxon>
        <taxon>Micromonospora</taxon>
    </lineage>
</organism>
<comment type="caution">
    <text evidence="1">The sequence shown here is derived from an EMBL/GenBank/DDBJ whole genome shotgun (WGS) entry which is preliminary data.</text>
</comment>
<proteinExistence type="predicted"/>
<keyword evidence="2" id="KW-1185">Reference proteome</keyword>
<name>A0ABQ4IRM5_9ACTN</name>
<sequence>MWRRTPIDATTGAGPGADAWAAKVVRGTTPDIAPPPAEIARNVIADIFRSPGCDYGKGFSMP</sequence>